<dbReference type="Proteomes" id="UP001162156">
    <property type="component" value="Unassembled WGS sequence"/>
</dbReference>
<protein>
    <submittedName>
        <fullName evidence="2">Uncharacterized protein</fullName>
    </submittedName>
</protein>
<evidence type="ECO:0000313" key="3">
    <source>
        <dbReference type="Proteomes" id="UP001162156"/>
    </source>
</evidence>
<evidence type="ECO:0000313" key="2">
    <source>
        <dbReference type="EMBL" id="KAJ8941573.1"/>
    </source>
</evidence>
<dbReference type="AlphaFoldDB" id="A0AAV8XRA6"/>
<proteinExistence type="predicted"/>
<dbReference type="EMBL" id="JANEYF010002849">
    <property type="protein sequence ID" value="KAJ8941573.1"/>
    <property type="molecule type" value="Genomic_DNA"/>
</dbReference>
<name>A0AAV8XRA6_9CUCU</name>
<evidence type="ECO:0000256" key="1">
    <source>
        <dbReference type="SAM" id="SignalP"/>
    </source>
</evidence>
<feature type="signal peptide" evidence="1">
    <location>
        <begin position="1"/>
        <end position="19"/>
    </location>
</feature>
<organism evidence="2 3">
    <name type="scientific">Rhamnusium bicolor</name>
    <dbReference type="NCBI Taxonomy" id="1586634"/>
    <lineage>
        <taxon>Eukaryota</taxon>
        <taxon>Metazoa</taxon>
        <taxon>Ecdysozoa</taxon>
        <taxon>Arthropoda</taxon>
        <taxon>Hexapoda</taxon>
        <taxon>Insecta</taxon>
        <taxon>Pterygota</taxon>
        <taxon>Neoptera</taxon>
        <taxon>Endopterygota</taxon>
        <taxon>Coleoptera</taxon>
        <taxon>Polyphaga</taxon>
        <taxon>Cucujiformia</taxon>
        <taxon>Chrysomeloidea</taxon>
        <taxon>Cerambycidae</taxon>
        <taxon>Lepturinae</taxon>
        <taxon>Rhagiini</taxon>
        <taxon>Rhamnusium</taxon>
    </lineage>
</organism>
<keyword evidence="3" id="KW-1185">Reference proteome</keyword>
<accession>A0AAV8XRA6</accession>
<keyword evidence="1" id="KW-0732">Signal</keyword>
<feature type="chain" id="PRO_5043552533" evidence="1">
    <location>
        <begin position="20"/>
        <end position="176"/>
    </location>
</feature>
<comment type="caution">
    <text evidence="2">The sequence shown here is derived from an EMBL/GenBank/DDBJ whole genome shotgun (WGS) entry which is preliminary data.</text>
</comment>
<reference evidence="2" key="1">
    <citation type="journal article" date="2023" name="Insect Mol. Biol.">
        <title>Genome sequencing provides insights into the evolution of gene families encoding plant cell wall-degrading enzymes in longhorned beetles.</title>
        <authorList>
            <person name="Shin N.R."/>
            <person name="Okamura Y."/>
            <person name="Kirsch R."/>
            <person name="Pauchet Y."/>
        </authorList>
    </citation>
    <scope>NUCLEOTIDE SEQUENCE</scope>
    <source>
        <strain evidence="2">RBIC_L_NR</strain>
    </source>
</reference>
<gene>
    <name evidence="2" type="ORF">NQ314_010347</name>
</gene>
<sequence>MMKFTVLVIALVLAPSIHSSAVDRNLINTYPLIINPAIPETRPLPLPIPEVEGVAPETKPLPLPEVGTVPELRPLPVPESPCDVCFGYMSSLIEQLTETVAGPSLPEFVPEGPEFVPGVPEFVPGVPEFVPEGPIIPGVIPQPIEPSLPGAPEILPVPEPAPVLPVIRPLPFITNF</sequence>